<dbReference type="InterPro" id="IPR052056">
    <property type="entry name" value="Mono-ARTD/PARP"/>
</dbReference>
<evidence type="ECO:0000313" key="8">
    <source>
        <dbReference type="Proteomes" id="UP000596742"/>
    </source>
</evidence>
<evidence type="ECO:0000256" key="1">
    <source>
        <dbReference type="ARBA" id="ARBA00004123"/>
    </source>
</evidence>
<keyword evidence="8" id="KW-1185">Reference proteome</keyword>
<keyword evidence="2" id="KW-0328">Glycosyltransferase</keyword>
<keyword evidence="4" id="KW-0520">NAD</keyword>
<dbReference type="OrthoDB" id="6133115at2759"/>
<reference evidence="7" key="1">
    <citation type="submission" date="2018-11" db="EMBL/GenBank/DDBJ databases">
        <authorList>
            <person name="Alioto T."/>
            <person name="Alioto T."/>
        </authorList>
    </citation>
    <scope>NUCLEOTIDE SEQUENCE</scope>
</reference>
<dbReference type="PROSITE" id="PS51154">
    <property type="entry name" value="MACRO"/>
    <property type="match status" value="1"/>
</dbReference>
<keyword evidence="5" id="KW-0539">Nucleus</keyword>
<gene>
    <name evidence="7" type="ORF">MGAL_10B010875</name>
</gene>
<accession>A0A8B6DWB4</accession>
<dbReference type="InterPro" id="IPR002589">
    <property type="entry name" value="Macro_dom"/>
</dbReference>
<dbReference type="EMBL" id="UYJE01004045">
    <property type="protein sequence ID" value="VDI24505.1"/>
    <property type="molecule type" value="Genomic_DNA"/>
</dbReference>
<dbReference type="Proteomes" id="UP000596742">
    <property type="component" value="Unassembled WGS sequence"/>
</dbReference>
<dbReference type="Gene3D" id="3.30.720.50">
    <property type="match status" value="1"/>
</dbReference>
<dbReference type="GO" id="GO:0010629">
    <property type="term" value="P:negative regulation of gene expression"/>
    <property type="evidence" value="ECO:0007669"/>
    <property type="project" value="TreeGrafter"/>
</dbReference>
<keyword evidence="3" id="KW-0808">Transferase</keyword>
<dbReference type="Gene3D" id="3.40.220.10">
    <property type="entry name" value="Leucine Aminopeptidase, subunit E, domain 1"/>
    <property type="match status" value="1"/>
</dbReference>
<dbReference type="GO" id="GO:0005737">
    <property type="term" value="C:cytoplasm"/>
    <property type="evidence" value="ECO:0007669"/>
    <property type="project" value="TreeGrafter"/>
</dbReference>
<dbReference type="Pfam" id="PF01661">
    <property type="entry name" value="Macro"/>
    <property type="match status" value="1"/>
</dbReference>
<evidence type="ECO:0000259" key="6">
    <source>
        <dbReference type="PROSITE" id="PS51154"/>
    </source>
</evidence>
<sequence length="433" mass="49773">MATKAKVEHVDIIVNVLGNELNLKDGTLSKSIAIKAGQDVFTELRKQILVDKKDFIVTEGGRLLCKKIIHGILRHWDKPDESKRTLQYFMQNCLTLAESMNMRSIAFPAVGTGLPKFPPDVVASEMFSQAQSFSSSSLMTIEFVIFHDNMDVIRPFEAEMKKYLKDQTVRNKLSLHSSKPDNLFNMKSLLQSRESRSHINIRGEQNDQLENDLQYVSPDRRSDSSLPQFKYEATAPLMTSVDHHPCKNASAGRQHKTHGLYPSLLELQDPSEEHVEMEIKKYGEIVRQLKNIQKLVPCKADTSVEIRINKKGKIEVSGPKKFVSKTKRSIKSYWKRAEKADEFSQYVEWGYWNHNGHVDLFEKLLGYDLEIKYKENIKSTQFDHDGTLLLVDYGSMIMRYAGDFETKYKIVRIPKDSEYFGSSIKHGNELILE</sequence>
<evidence type="ECO:0000256" key="5">
    <source>
        <dbReference type="ARBA" id="ARBA00023242"/>
    </source>
</evidence>
<evidence type="ECO:0000313" key="7">
    <source>
        <dbReference type="EMBL" id="VDI24505.1"/>
    </source>
</evidence>
<dbReference type="SUPFAM" id="SSF117839">
    <property type="entry name" value="WWE domain"/>
    <property type="match status" value="1"/>
</dbReference>
<dbReference type="GO" id="GO:0016757">
    <property type="term" value="F:glycosyltransferase activity"/>
    <property type="evidence" value="ECO:0007669"/>
    <property type="project" value="UniProtKB-KW"/>
</dbReference>
<dbReference type="GO" id="GO:0003714">
    <property type="term" value="F:transcription corepressor activity"/>
    <property type="evidence" value="ECO:0007669"/>
    <property type="project" value="TreeGrafter"/>
</dbReference>
<dbReference type="InterPro" id="IPR043472">
    <property type="entry name" value="Macro_dom-like"/>
</dbReference>
<dbReference type="InterPro" id="IPR037197">
    <property type="entry name" value="WWE_dom_sf"/>
</dbReference>
<comment type="subcellular location">
    <subcellularLocation>
        <location evidence="1">Nucleus</location>
    </subcellularLocation>
</comment>
<evidence type="ECO:0000256" key="2">
    <source>
        <dbReference type="ARBA" id="ARBA00022676"/>
    </source>
</evidence>
<dbReference type="GO" id="GO:0005634">
    <property type="term" value="C:nucleus"/>
    <property type="evidence" value="ECO:0007669"/>
    <property type="project" value="UniProtKB-SubCell"/>
</dbReference>
<proteinExistence type="predicted"/>
<protein>
    <recommendedName>
        <fullName evidence="6">Macro domain-containing protein</fullName>
    </recommendedName>
</protein>
<name>A0A8B6DWB4_MYTGA</name>
<comment type="caution">
    <text evidence="7">The sequence shown here is derived from an EMBL/GenBank/DDBJ whole genome shotgun (WGS) entry which is preliminary data.</text>
</comment>
<evidence type="ECO:0000256" key="4">
    <source>
        <dbReference type="ARBA" id="ARBA00023027"/>
    </source>
</evidence>
<dbReference type="SUPFAM" id="SSF52949">
    <property type="entry name" value="Macro domain-like"/>
    <property type="match status" value="1"/>
</dbReference>
<dbReference type="SMART" id="SM00506">
    <property type="entry name" value="A1pp"/>
    <property type="match status" value="1"/>
</dbReference>
<feature type="domain" description="Macro" evidence="6">
    <location>
        <begin position="1"/>
        <end position="164"/>
    </location>
</feature>
<dbReference type="PANTHER" id="PTHR14453:SF67">
    <property type="entry name" value="POLY [ADP-RIBOSE] POLYMERASE"/>
    <property type="match status" value="1"/>
</dbReference>
<dbReference type="AlphaFoldDB" id="A0A8B6DWB4"/>
<dbReference type="PANTHER" id="PTHR14453">
    <property type="entry name" value="PARP/ZINC FINGER CCCH TYPE DOMAIN CONTAINING PROTEIN"/>
    <property type="match status" value="1"/>
</dbReference>
<organism evidence="7 8">
    <name type="scientific">Mytilus galloprovincialis</name>
    <name type="common">Mediterranean mussel</name>
    <dbReference type="NCBI Taxonomy" id="29158"/>
    <lineage>
        <taxon>Eukaryota</taxon>
        <taxon>Metazoa</taxon>
        <taxon>Spiralia</taxon>
        <taxon>Lophotrochozoa</taxon>
        <taxon>Mollusca</taxon>
        <taxon>Bivalvia</taxon>
        <taxon>Autobranchia</taxon>
        <taxon>Pteriomorphia</taxon>
        <taxon>Mytilida</taxon>
        <taxon>Mytiloidea</taxon>
        <taxon>Mytilidae</taxon>
        <taxon>Mytilinae</taxon>
        <taxon>Mytilus</taxon>
    </lineage>
</organism>
<evidence type="ECO:0000256" key="3">
    <source>
        <dbReference type="ARBA" id="ARBA00022679"/>
    </source>
</evidence>